<dbReference type="GO" id="GO:0008795">
    <property type="term" value="F:NAD+ synthase activity"/>
    <property type="evidence" value="ECO:0007669"/>
    <property type="project" value="UniProtKB-UniRule"/>
</dbReference>
<feature type="binding site" evidence="7">
    <location>
        <position position="179"/>
    </location>
    <ligand>
        <name>L-glutamine</name>
        <dbReference type="ChEBI" id="CHEBI:58359"/>
    </ligand>
</feature>
<dbReference type="InterPro" id="IPR014729">
    <property type="entry name" value="Rossmann-like_a/b/a_fold"/>
</dbReference>
<dbReference type="STRING" id="1219058.AOA14_07700"/>
<evidence type="ECO:0000259" key="11">
    <source>
        <dbReference type="PROSITE" id="PS50263"/>
    </source>
</evidence>
<feature type="active site" description="Proton acceptor; for glutaminase activity" evidence="7">
    <location>
        <position position="47"/>
    </location>
</feature>
<evidence type="ECO:0000256" key="10">
    <source>
        <dbReference type="SAM" id="MobiDB-lite"/>
    </source>
</evidence>
<dbReference type="Gene3D" id="3.60.110.10">
    <property type="entry name" value="Carbon-nitrogen hydrolase"/>
    <property type="match status" value="1"/>
</dbReference>
<evidence type="ECO:0000256" key="3">
    <source>
        <dbReference type="ARBA" id="ARBA00022598"/>
    </source>
</evidence>
<dbReference type="AlphaFoldDB" id="A0A142VXD7"/>
<dbReference type="GO" id="GO:0004359">
    <property type="term" value="F:glutaminase activity"/>
    <property type="evidence" value="ECO:0007669"/>
    <property type="project" value="InterPro"/>
</dbReference>
<protein>
    <recommendedName>
        <fullName evidence="7 8">Glutamine-dependent NAD(+) synthetase</fullName>
        <ecNumber evidence="7 8">6.3.5.1</ecNumber>
    </recommendedName>
    <alternativeName>
        <fullName evidence="7 8">NAD(+) synthase [glutamine-hydrolyzing]</fullName>
    </alternativeName>
</protein>
<evidence type="ECO:0000256" key="9">
    <source>
        <dbReference type="RuleBase" id="RU003811"/>
    </source>
</evidence>
<dbReference type="EMBL" id="CP013342">
    <property type="protein sequence ID" value="AMU94488.1"/>
    <property type="molecule type" value="Genomic_DNA"/>
</dbReference>
<reference evidence="13" key="1">
    <citation type="submission" date="2015-11" db="EMBL/GenBank/DDBJ databases">
        <title>Complete genome sequence of a polyethylene glycol-degrading strain Sphingopyxis terrae strain 203-1 (NBRC 15098).</title>
        <authorList>
            <person name="Yoshiyuki O."/>
            <person name="Shouta N."/>
            <person name="Nagata Y."/>
            <person name="Numata M."/>
            <person name="Tsuchikane K."/>
            <person name="Hosoyama A."/>
            <person name="Yamazoe A."/>
            <person name="Tsuda M."/>
            <person name="Fujita N."/>
            <person name="Kawai F."/>
        </authorList>
    </citation>
    <scope>NUCLEOTIDE SEQUENCE [LARGE SCALE GENOMIC DNA]</scope>
    <source>
        <strain evidence="13">203-1</strain>
    </source>
</reference>
<comment type="pathway">
    <text evidence="1 7 8">Cofactor biosynthesis; NAD(+) biosynthesis; NAD(+) from deamido-NAD(+) (L-Gln route): step 1/1.</text>
</comment>
<feature type="binding site" evidence="7">
    <location>
        <begin position="295"/>
        <end position="302"/>
    </location>
    <ligand>
        <name>ATP</name>
        <dbReference type="ChEBI" id="CHEBI:30616"/>
    </ligand>
</feature>
<evidence type="ECO:0000256" key="4">
    <source>
        <dbReference type="ARBA" id="ARBA00022741"/>
    </source>
</evidence>
<dbReference type="GO" id="GO:0005737">
    <property type="term" value="C:cytoplasm"/>
    <property type="evidence" value="ECO:0007669"/>
    <property type="project" value="InterPro"/>
</dbReference>
<feature type="binding site" evidence="7">
    <location>
        <position position="185"/>
    </location>
    <ligand>
        <name>L-glutamine</name>
        <dbReference type="ChEBI" id="CHEBI:58359"/>
    </ligand>
</feature>
<evidence type="ECO:0000256" key="8">
    <source>
        <dbReference type="PIRNR" id="PIRNR006630"/>
    </source>
</evidence>
<feature type="active site" description="Nucleophile; for glutaminase activity" evidence="7">
    <location>
        <position position="153"/>
    </location>
</feature>
<dbReference type="InterPro" id="IPR014445">
    <property type="entry name" value="Gln-dep_NAD_synthase"/>
</dbReference>
<name>A0A142VXD7_9SPHN</name>
<dbReference type="UniPathway" id="UPA00253">
    <property type="reaction ID" value="UER00334"/>
</dbReference>
<evidence type="ECO:0000313" key="13">
    <source>
        <dbReference type="Proteomes" id="UP000076234"/>
    </source>
</evidence>
<dbReference type="GO" id="GO:0005524">
    <property type="term" value="F:ATP binding"/>
    <property type="evidence" value="ECO:0007669"/>
    <property type="project" value="UniProtKB-UniRule"/>
</dbReference>
<proteinExistence type="inferred from homology"/>
<dbReference type="Gene3D" id="3.40.50.620">
    <property type="entry name" value="HUPs"/>
    <property type="match status" value="1"/>
</dbReference>
<dbReference type="InterPro" id="IPR036526">
    <property type="entry name" value="C-N_Hydrolase_sf"/>
</dbReference>
<dbReference type="PROSITE" id="PS50263">
    <property type="entry name" value="CN_HYDROLASE"/>
    <property type="match status" value="1"/>
</dbReference>
<evidence type="ECO:0000256" key="5">
    <source>
        <dbReference type="ARBA" id="ARBA00022840"/>
    </source>
</evidence>
<dbReference type="NCBIfam" id="NF010588">
    <property type="entry name" value="PRK13981.1"/>
    <property type="match status" value="1"/>
</dbReference>
<dbReference type="Pfam" id="PF02540">
    <property type="entry name" value="NAD_synthase"/>
    <property type="match status" value="1"/>
</dbReference>
<dbReference type="HAMAP" id="MF_02090">
    <property type="entry name" value="NadE_glutamine_dep"/>
    <property type="match status" value="1"/>
</dbReference>
<feature type="binding site" evidence="7">
    <location>
        <position position="402"/>
    </location>
    <ligand>
        <name>ATP</name>
        <dbReference type="ChEBI" id="CHEBI:30616"/>
    </ligand>
</feature>
<keyword evidence="6 7" id="KW-0520">NAD</keyword>
<reference evidence="12 13" key="2">
    <citation type="journal article" date="2016" name="Genome Announc.">
        <title>Complete Genome Sequence of Sphingopyxis terrae Strain 203-1 (NBRC 111660), a Polyethylene Glycol Degrader.</title>
        <authorList>
            <person name="Ohtsubo Y."/>
            <person name="Nonoyama S."/>
            <person name="Nagata Y."/>
            <person name="Numata M."/>
            <person name="Tsuchikane K."/>
            <person name="Hosoyama A."/>
            <person name="Yamazoe A."/>
            <person name="Tsuda M."/>
            <person name="Fujita N."/>
            <person name="Kawai F."/>
        </authorList>
    </citation>
    <scope>NUCLEOTIDE SEQUENCE [LARGE SCALE GENOMIC DNA]</scope>
    <source>
        <strain evidence="12 13">203-1</strain>
    </source>
</reference>
<dbReference type="KEGG" id="ster:AOA14_07700"/>
<feature type="binding site" evidence="7">
    <location>
        <position position="407"/>
    </location>
    <ligand>
        <name>deamido-NAD(+)</name>
        <dbReference type="ChEBI" id="CHEBI:58437"/>
        <note>ligand shared between two neighboring subunits</note>
    </ligand>
</feature>
<comment type="similarity">
    <text evidence="9">Belongs to the NAD synthetase family.</text>
</comment>
<gene>
    <name evidence="7" type="primary">nadE</name>
    <name evidence="12" type="ORF">AOA14_07700</name>
</gene>
<dbReference type="PIRSF" id="PIRSF006630">
    <property type="entry name" value="NADS_GAT"/>
    <property type="match status" value="1"/>
</dbReference>
<dbReference type="GO" id="GO:0009435">
    <property type="term" value="P:NAD+ biosynthetic process"/>
    <property type="evidence" value="ECO:0007669"/>
    <property type="project" value="UniProtKB-UniRule"/>
</dbReference>
<comment type="catalytic activity">
    <reaction evidence="7 8">
        <text>deamido-NAD(+) + L-glutamine + ATP + H2O = L-glutamate + AMP + diphosphate + NAD(+) + H(+)</text>
        <dbReference type="Rhea" id="RHEA:24384"/>
        <dbReference type="ChEBI" id="CHEBI:15377"/>
        <dbReference type="ChEBI" id="CHEBI:15378"/>
        <dbReference type="ChEBI" id="CHEBI:29985"/>
        <dbReference type="ChEBI" id="CHEBI:30616"/>
        <dbReference type="ChEBI" id="CHEBI:33019"/>
        <dbReference type="ChEBI" id="CHEBI:57540"/>
        <dbReference type="ChEBI" id="CHEBI:58359"/>
        <dbReference type="ChEBI" id="CHEBI:58437"/>
        <dbReference type="ChEBI" id="CHEBI:456215"/>
        <dbReference type="EC" id="6.3.5.1"/>
    </reaction>
</comment>
<dbReference type="InterPro" id="IPR003010">
    <property type="entry name" value="C-N_Hydrolase"/>
</dbReference>
<sequence>MTDAPAATLSIVLSQMTQSVGDLAANVAAMRAVRARHSGADLILYPELQLIGYPPEDLVLKPALADRAARLLTELAADTADGGPAMLVGSVERDGDGRLYNIVALLDGGRIVATRRKHELPNYGTFDEKRVFAPGPLPDVVEWRGVRLGLPICEDGWFPTVCAHLAAQGADLLISVNGSPYEIDKDDRRLTQVFAARVAETKLPLIFLNRIGGQDELVFDGCSFVLNGDGRAAHRLTDWEAEERVTRWTKEADGWICGPGAIAEWDAHPADIYDAMVLSLRDYVERNRFPGVVLGLSGGIDSAICAAIAADALGPDKVWCVMLPSRFTSQDSLDDAAGCAGMIGCRLDTISIVPAVEAFDTMLSDSFADAAVDTTEENVQSRIRGVTLMALSNKFGPMLMTTGNKSEMSVGYATIYGDMAGGYNPLKDAYKTTVFAVSRWRNANVPRLSRNPVTPVMPDRIITKPPSAELRPDQKDEDSLPPYEDLDRMLHMLVEEEASVDDVVARYGFDRDVVARIERLLAIAEYKRRQAPPGVKLSTRNFGRDRRYPITHGFRTA</sequence>
<dbReference type="RefSeq" id="WP_062901366.1">
    <property type="nucleotide sequence ID" value="NZ_CP013342.1"/>
</dbReference>
<feature type="region of interest" description="Disordered" evidence="10">
    <location>
        <begin position="456"/>
        <end position="482"/>
    </location>
</feature>
<dbReference type="SUPFAM" id="SSF56317">
    <property type="entry name" value="Carbon-nitrogen hydrolase"/>
    <property type="match status" value="1"/>
</dbReference>
<feature type="active site" description="For glutaminase activity" evidence="7">
    <location>
        <position position="117"/>
    </location>
</feature>
<feature type="binding site" evidence="7">
    <location>
        <position position="527"/>
    </location>
    <ligand>
        <name>deamido-NAD(+)</name>
        <dbReference type="ChEBI" id="CHEBI:58437"/>
        <note>ligand shared between two neighboring subunits</note>
    </ligand>
</feature>
<feature type="binding site" evidence="7">
    <location>
        <position position="378"/>
    </location>
    <ligand>
        <name>deamido-NAD(+)</name>
        <dbReference type="ChEBI" id="CHEBI:58437"/>
        <note>ligand shared between two neighboring subunits</note>
    </ligand>
</feature>
<dbReference type="GO" id="GO:0003952">
    <property type="term" value="F:NAD+ synthase (glutamine-hydrolyzing) activity"/>
    <property type="evidence" value="ECO:0007669"/>
    <property type="project" value="UniProtKB-UniRule"/>
</dbReference>
<keyword evidence="5 7" id="KW-0067">ATP-binding</keyword>
<dbReference type="NCBIfam" id="TIGR00552">
    <property type="entry name" value="nadE"/>
    <property type="match status" value="1"/>
</dbReference>
<dbReference type="InterPro" id="IPR003694">
    <property type="entry name" value="NAD_synthase"/>
</dbReference>
<evidence type="ECO:0000313" key="12">
    <source>
        <dbReference type="EMBL" id="AMU94488.1"/>
    </source>
</evidence>
<organism evidence="12 13">
    <name type="scientific">Sphingopyxis terrae subsp. terrae NBRC 15098</name>
    <dbReference type="NCBI Taxonomy" id="1219058"/>
    <lineage>
        <taxon>Bacteria</taxon>
        <taxon>Pseudomonadati</taxon>
        <taxon>Pseudomonadota</taxon>
        <taxon>Alphaproteobacteria</taxon>
        <taxon>Sphingomonadales</taxon>
        <taxon>Sphingomonadaceae</taxon>
        <taxon>Sphingopyxis</taxon>
    </lineage>
</organism>
<dbReference type="EC" id="6.3.5.1" evidence="7 8"/>
<dbReference type="InterPro" id="IPR022310">
    <property type="entry name" value="NAD/GMP_synthase"/>
</dbReference>
<evidence type="ECO:0000256" key="1">
    <source>
        <dbReference type="ARBA" id="ARBA00005188"/>
    </source>
</evidence>
<keyword evidence="3 7" id="KW-0436">Ligase</keyword>
<evidence type="ECO:0000256" key="7">
    <source>
        <dbReference type="HAMAP-Rule" id="MF_02090"/>
    </source>
</evidence>
<accession>A0A142VXD7</accession>
<comment type="caution">
    <text evidence="7">Lacks conserved residue(s) required for the propagation of feature annotation.</text>
</comment>
<dbReference type="SUPFAM" id="SSF52402">
    <property type="entry name" value="Adenine nucleotide alpha hydrolases-like"/>
    <property type="match status" value="1"/>
</dbReference>
<feature type="domain" description="CN hydrolase" evidence="11">
    <location>
        <begin position="9"/>
        <end position="254"/>
    </location>
</feature>
<dbReference type="Proteomes" id="UP000076234">
    <property type="component" value="Chromosome"/>
</dbReference>
<comment type="similarity">
    <text evidence="2 7 8">In the C-terminal section; belongs to the NAD synthetase family.</text>
</comment>
<dbReference type="CDD" id="cd00553">
    <property type="entry name" value="NAD_synthase"/>
    <property type="match status" value="1"/>
</dbReference>
<keyword evidence="4 7" id="KW-0547">Nucleotide-binding</keyword>
<dbReference type="PANTHER" id="PTHR23090">
    <property type="entry name" value="NH 3 /GLUTAMINE-DEPENDENT NAD + SYNTHETASE"/>
    <property type="match status" value="1"/>
</dbReference>
<comment type="function">
    <text evidence="7">Catalyzes the ATP-dependent amidation of deamido-NAD to form NAD. Uses L-glutamine as a nitrogen source.</text>
</comment>
<dbReference type="CDD" id="cd07570">
    <property type="entry name" value="GAT_Gln-NAD-synth"/>
    <property type="match status" value="1"/>
</dbReference>
<dbReference type="FunFam" id="3.40.50.620:FF:000106">
    <property type="entry name" value="Glutamine-dependent NAD(+) synthetase"/>
    <property type="match status" value="1"/>
</dbReference>
<evidence type="ECO:0000256" key="2">
    <source>
        <dbReference type="ARBA" id="ARBA00007145"/>
    </source>
</evidence>
<dbReference type="Pfam" id="PF00795">
    <property type="entry name" value="CN_hydrolase"/>
    <property type="match status" value="1"/>
</dbReference>
<dbReference type="PANTHER" id="PTHR23090:SF9">
    <property type="entry name" value="GLUTAMINE-DEPENDENT NAD(+) SYNTHETASE"/>
    <property type="match status" value="1"/>
</dbReference>
<evidence type="ECO:0000256" key="6">
    <source>
        <dbReference type="ARBA" id="ARBA00023027"/>
    </source>
</evidence>
<feature type="binding site" evidence="7">
    <location>
        <position position="123"/>
    </location>
    <ligand>
        <name>L-glutamine</name>
        <dbReference type="ChEBI" id="CHEBI:58359"/>
    </ligand>
</feature>